<comment type="caution">
    <text evidence="2">The sequence shown here is derived from an EMBL/GenBank/DDBJ whole genome shotgun (WGS) entry which is preliminary data.</text>
</comment>
<gene>
    <name evidence="2" type="ORF">HD556DRAFT_1233386</name>
</gene>
<feature type="compositionally biased region" description="Basic residues" evidence="1">
    <location>
        <begin position="342"/>
        <end position="358"/>
    </location>
</feature>
<feature type="compositionally biased region" description="Low complexity" evidence="1">
    <location>
        <begin position="1"/>
        <end position="16"/>
    </location>
</feature>
<dbReference type="RefSeq" id="XP_041162463.1">
    <property type="nucleotide sequence ID" value="XM_041297589.1"/>
</dbReference>
<reference evidence="2" key="1">
    <citation type="journal article" date="2020" name="New Phytol.">
        <title>Comparative genomics reveals dynamic genome evolution in host specialist ectomycorrhizal fungi.</title>
        <authorList>
            <person name="Lofgren L.A."/>
            <person name="Nguyen N.H."/>
            <person name="Vilgalys R."/>
            <person name="Ruytinx J."/>
            <person name="Liao H.L."/>
            <person name="Branco S."/>
            <person name="Kuo A."/>
            <person name="LaButti K."/>
            <person name="Lipzen A."/>
            <person name="Andreopoulos W."/>
            <person name="Pangilinan J."/>
            <person name="Riley R."/>
            <person name="Hundley H."/>
            <person name="Na H."/>
            <person name="Barry K."/>
            <person name="Grigoriev I.V."/>
            <person name="Stajich J.E."/>
            <person name="Kennedy P.G."/>
        </authorList>
    </citation>
    <scope>NUCLEOTIDE SEQUENCE</scope>
    <source>
        <strain evidence="2">S12</strain>
    </source>
</reference>
<feature type="region of interest" description="Disordered" evidence="1">
    <location>
        <begin position="1"/>
        <end position="36"/>
    </location>
</feature>
<accession>A0A9P7DKV2</accession>
<organism evidence="2 3">
    <name type="scientific">Suillus plorans</name>
    <dbReference type="NCBI Taxonomy" id="116603"/>
    <lineage>
        <taxon>Eukaryota</taxon>
        <taxon>Fungi</taxon>
        <taxon>Dikarya</taxon>
        <taxon>Basidiomycota</taxon>
        <taxon>Agaricomycotina</taxon>
        <taxon>Agaricomycetes</taxon>
        <taxon>Agaricomycetidae</taxon>
        <taxon>Boletales</taxon>
        <taxon>Suillineae</taxon>
        <taxon>Suillaceae</taxon>
        <taxon>Suillus</taxon>
    </lineage>
</organism>
<dbReference type="OrthoDB" id="3223825at2759"/>
<feature type="region of interest" description="Disordered" evidence="1">
    <location>
        <begin position="339"/>
        <end position="397"/>
    </location>
</feature>
<proteinExistence type="predicted"/>
<protein>
    <submittedName>
        <fullName evidence="2">Uncharacterized protein</fullName>
    </submittedName>
</protein>
<sequence length="397" mass="45050">MSSWAARNPTRAIIRPRTPPPRLTDAQKASRKIKRDQKIERTKRLHDAVAGYLDAQKTQIEALALAHHITPKQINDIISNHTHYRTSRKSQLIHALIHAKAKEMNAGSRYSMAELREMVITDPETKDLTREQKEAYIAALEEHRERKGVSVRANNQAAARDVVATTDRIVKELDDLRVRTGVYGTLFVVRGHINDTIQSTMHGTDNSEDFWEDVYEHPMADFLRQYEQWACTQDQSNNDIACTRCFNLTSFTVSVTGKKDIMMNYSNYETAIVETYGVRLVGWPQGVNFTSPSNIGTVGDIRRLRDALKARMCYWTTLSPAEVKAHTAELDARRSAGEVVRKLRKKRSDAGVARKRKVPPTTNKENARSSKRTKVTSAQLRDAPKSAEFVESSNEDE</sequence>
<evidence type="ECO:0000313" key="3">
    <source>
        <dbReference type="Proteomes" id="UP000719766"/>
    </source>
</evidence>
<dbReference type="GeneID" id="64591353"/>
<keyword evidence="3" id="KW-1185">Reference proteome</keyword>
<dbReference type="EMBL" id="JABBWE010000016">
    <property type="protein sequence ID" value="KAG1797353.1"/>
    <property type="molecule type" value="Genomic_DNA"/>
</dbReference>
<dbReference type="AlphaFoldDB" id="A0A9P7DKV2"/>
<dbReference type="Proteomes" id="UP000719766">
    <property type="component" value="Unassembled WGS sequence"/>
</dbReference>
<evidence type="ECO:0000256" key="1">
    <source>
        <dbReference type="SAM" id="MobiDB-lite"/>
    </source>
</evidence>
<evidence type="ECO:0000313" key="2">
    <source>
        <dbReference type="EMBL" id="KAG1797353.1"/>
    </source>
</evidence>
<name>A0A9P7DKV2_9AGAM</name>